<evidence type="ECO:0000313" key="1">
    <source>
        <dbReference type="EMBL" id="KAE8970211.1"/>
    </source>
</evidence>
<dbReference type="EMBL" id="QXFV01001233">
    <property type="protein sequence ID" value="KAE9011228.1"/>
    <property type="molecule type" value="Genomic_DNA"/>
</dbReference>
<protein>
    <submittedName>
        <fullName evidence="1">Uncharacterized protein</fullName>
    </submittedName>
</protein>
<organism evidence="1 4">
    <name type="scientific">Phytophthora rubi</name>
    <dbReference type="NCBI Taxonomy" id="129364"/>
    <lineage>
        <taxon>Eukaryota</taxon>
        <taxon>Sar</taxon>
        <taxon>Stramenopiles</taxon>
        <taxon>Oomycota</taxon>
        <taxon>Peronosporomycetes</taxon>
        <taxon>Peronosporales</taxon>
        <taxon>Peronosporaceae</taxon>
        <taxon>Phytophthora</taxon>
    </lineage>
</organism>
<gene>
    <name evidence="2" type="ORF">PR001_g15972</name>
    <name evidence="1" type="ORF">PR002_g27185</name>
</gene>
<comment type="caution">
    <text evidence="1">The sequence shown here is derived from an EMBL/GenBank/DDBJ whole genome shotgun (WGS) entry which is preliminary data.</text>
</comment>
<evidence type="ECO:0000313" key="3">
    <source>
        <dbReference type="Proteomes" id="UP000429607"/>
    </source>
</evidence>
<proteinExistence type="predicted"/>
<dbReference type="OrthoDB" id="10344002at2759"/>
<dbReference type="AlphaFoldDB" id="A0A6A3HKM9"/>
<dbReference type="Proteomes" id="UP000429607">
    <property type="component" value="Unassembled WGS sequence"/>
</dbReference>
<evidence type="ECO:0000313" key="2">
    <source>
        <dbReference type="EMBL" id="KAE9011228.1"/>
    </source>
</evidence>
<accession>A0A6A3HKM9</accession>
<reference evidence="3 4" key="1">
    <citation type="submission" date="2018-09" db="EMBL/GenBank/DDBJ databases">
        <title>Genomic investigation of the strawberry pathogen Phytophthora fragariae indicates pathogenicity is determined by transcriptional variation in three key races.</title>
        <authorList>
            <person name="Adams T.M."/>
            <person name="Armitage A.D."/>
            <person name="Sobczyk M.K."/>
            <person name="Bates H.J."/>
            <person name="Dunwell J.M."/>
            <person name="Nellist C.F."/>
            <person name="Harrison R.J."/>
        </authorList>
    </citation>
    <scope>NUCLEOTIDE SEQUENCE [LARGE SCALE GENOMIC DNA]</scope>
    <source>
        <strain evidence="2 3">SCRP249</strain>
        <strain evidence="1 4">SCRP324</strain>
    </source>
</reference>
<evidence type="ECO:0000313" key="4">
    <source>
        <dbReference type="Proteomes" id="UP000435112"/>
    </source>
</evidence>
<sequence length="179" mass="19701">MAVLRADALARVRAAGFRCARSASNCLYLFLLVFQRLLPAHRQTILETWGWGWTQSGVYIGPTIASTRSVKSRCEITGCRTSVPSLAEVPLAKIPPGSTLSGCEGDGPSVTAYLTVPLWSPRVRREGKFSTNRIIRWPTCRPMPAVNLEQSTVTIKLSEVDQCQCTISLRSTPVEHNAR</sequence>
<name>A0A6A3HKM9_9STRA</name>
<dbReference type="Proteomes" id="UP000435112">
    <property type="component" value="Unassembled WGS sequence"/>
</dbReference>
<dbReference type="EMBL" id="QXFU01004186">
    <property type="protein sequence ID" value="KAE8970211.1"/>
    <property type="molecule type" value="Genomic_DNA"/>
</dbReference>